<protein>
    <recommendedName>
        <fullName evidence="9">Copper transport protein ATOX1</fullName>
    </recommendedName>
    <alternativeName>
        <fullName evidence="10">Metal transport protein ATX1</fullName>
    </alternativeName>
</protein>
<evidence type="ECO:0000256" key="1">
    <source>
        <dbReference type="ARBA" id="ARBA00022448"/>
    </source>
</evidence>
<dbReference type="OrthoDB" id="689350at2759"/>
<dbReference type="GO" id="GO:0046872">
    <property type="term" value="F:metal ion binding"/>
    <property type="evidence" value="ECO:0007669"/>
    <property type="project" value="UniProtKB-KW"/>
</dbReference>
<feature type="non-terminal residue" evidence="13">
    <location>
        <position position="1"/>
    </location>
</feature>
<reference evidence="13 15" key="1">
    <citation type="journal article" date="2013" name="Genome Biol.">
        <title>Draft genome of the mountain pine beetle, Dendroctonus ponderosae Hopkins, a major forest pest.</title>
        <authorList>
            <person name="Keeling C.I."/>
            <person name="Yuen M.M."/>
            <person name="Liao N.Y."/>
            <person name="Docking T.R."/>
            <person name="Chan S.K."/>
            <person name="Taylor G.A."/>
            <person name="Palmquist D.L."/>
            <person name="Jackman S.D."/>
            <person name="Nguyen A."/>
            <person name="Li M."/>
            <person name="Henderson H."/>
            <person name="Janes J.K."/>
            <person name="Zhao Y."/>
            <person name="Pandoh P."/>
            <person name="Moore R."/>
            <person name="Sperling F.A."/>
            <person name="Huber D.P."/>
            <person name="Birol I."/>
            <person name="Jones S.J."/>
            <person name="Bohlmann J."/>
        </authorList>
    </citation>
    <scope>NUCLEOTIDE SEQUENCE</scope>
</reference>
<evidence type="ECO:0000256" key="9">
    <source>
        <dbReference type="ARBA" id="ARBA00040962"/>
    </source>
</evidence>
<comment type="function">
    <text evidence="7">Binds and deliver cytosolic copper to the copper ATPase proteins. May be important in cellular antioxidant defense.</text>
</comment>
<evidence type="ECO:0000259" key="12">
    <source>
        <dbReference type="PROSITE" id="PS50846"/>
    </source>
</evidence>
<keyword evidence="6" id="KW-0143">Chaperone</keyword>
<dbReference type="SUPFAM" id="SSF55008">
    <property type="entry name" value="HMA, heavy metal-associated domain"/>
    <property type="match status" value="1"/>
</dbReference>
<keyword evidence="4" id="KW-0186">Copper</keyword>
<dbReference type="PANTHER" id="PTHR46365:SF1">
    <property type="entry name" value="COPPER TRANSPORT PROTEIN ATOX1"/>
    <property type="match status" value="1"/>
</dbReference>
<dbReference type="CDD" id="cd00371">
    <property type="entry name" value="HMA"/>
    <property type="match status" value="1"/>
</dbReference>
<evidence type="ECO:0000256" key="2">
    <source>
        <dbReference type="ARBA" id="ARBA00022723"/>
    </source>
</evidence>
<dbReference type="HOGENOM" id="CLU_134973_3_1_1"/>
<dbReference type="PANTHER" id="PTHR46365">
    <property type="entry name" value="COPPER TRANSPORT PROTEIN ATOX1"/>
    <property type="match status" value="1"/>
</dbReference>
<dbReference type="Gene3D" id="3.30.70.100">
    <property type="match status" value="1"/>
</dbReference>
<keyword evidence="2" id="KW-0479">Metal-binding</keyword>
<evidence type="ECO:0000313" key="15">
    <source>
        <dbReference type="Proteomes" id="UP000019118"/>
    </source>
</evidence>
<evidence type="ECO:0000313" key="14">
    <source>
        <dbReference type="EnsemblMetazoa" id="XP_019760144.1"/>
    </source>
</evidence>
<dbReference type="OMA" id="YEFDIAM"/>
<dbReference type="KEGG" id="dpa:109537723"/>
<evidence type="ECO:0000256" key="3">
    <source>
        <dbReference type="ARBA" id="ARBA00022796"/>
    </source>
</evidence>
<name>N6T9W1_DENPD</name>
<dbReference type="Pfam" id="PF00403">
    <property type="entry name" value="HMA"/>
    <property type="match status" value="1"/>
</dbReference>
<proteinExistence type="inferred from homology"/>
<dbReference type="PROSITE" id="PS50846">
    <property type="entry name" value="HMA_2"/>
    <property type="match status" value="1"/>
</dbReference>
<keyword evidence="1" id="KW-0813">Transport</keyword>
<feature type="domain" description="HMA" evidence="12">
    <location>
        <begin position="2"/>
        <end position="66"/>
    </location>
</feature>
<dbReference type="GO" id="GO:0016531">
    <property type="term" value="F:copper chaperone activity"/>
    <property type="evidence" value="ECO:0007669"/>
    <property type="project" value="TreeGrafter"/>
</dbReference>
<evidence type="ECO:0000256" key="6">
    <source>
        <dbReference type="ARBA" id="ARBA00023186"/>
    </source>
</evidence>
<dbReference type="InterPro" id="IPR036163">
    <property type="entry name" value="HMA_dom_sf"/>
</dbReference>
<comment type="subunit">
    <text evidence="11">Homodimer. Interacts with ATP7B. Interacts with ATP7A. Interacts (via dimer form) with SLC31A1 (via C-terminal domain); this interaction improves ATOX1 stability and controls intracellular Cu(I) levels.</text>
</comment>
<dbReference type="GO" id="GO:0006825">
    <property type="term" value="P:copper ion transport"/>
    <property type="evidence" value="ECO:0007669"/>
    <property type="project" value="UniProtKB-KW"/>
</dbReference>
<evidence type="ECO:0000256" key="10">
    <source>
        <dbReference type="ARBA" id="ARBA00043201"/>
    </source>
</evidence>
<dbReference type="EMBL" id="KB740957">
    <property type="protein sequence ID" value="ENN77039.1"/>
    <property type="molecule type" value="Genomic_DNA"/>
</dbReference>
<dbReference type="EnsemblMetazoa" id="XM_019904585.1">
    <property type="protein sequence ID" value="XP_019760144.1"/>
    <property type="gene ID" value="LOC109537723"/>
</dbReference>
<evidence type="ECO:0000313" key="13">
    <source>
        <dbReference type="EMBL" id="ENN77039.1"/>
    </source>
</evidence>
<evidence type="ECO:0000256" key="4">
    <source>
        <dbReference type="ARBA" id="ARBA00023008"/>
    </source>
</evidence>
<reference evidence="14" key="2">
    <citation type="submission" date="2024-08" db="UniProtKB">
        <authorList>
            <consortium name="EnsemblMetazoa"/>
        </authorList>
    </citation>
    <scope>IDENTIFICATION</scope>
</reference>
<organism evidence="13">
    <name type="scientific">Dendroctonus ponderosae</name>
    <name type="common">Mountain pine beetle</name>
    <dbReference type="NCBI Taxonomy" id="77166"/>
    <lineage>
        <taxon>Eukaryota</taxon>
        <taxon>Metazoa</taxon>
        <taxon>Ecdysozoa</taxon>
        <taxon>Arthropoda</taxon>
        <taxon>Hexapoda</taxon>
        <taxon>Insecta</taxon>
        <taxon>Pterygota</taxon>
        <taxon>Neoptera</taxon>
        <taxon>Endopterygota</taxon>
        <taxon>Coleoptera</taxon>
        <taxon>Polyphaga</taxon>
        <taxon>Cucujiformia</taxon>
        <taxon>Curculionidae</taxon>
        <taxon>Scolytinae</taxon>
        <taxon>Dendroctonus</taxon>
    </lineage>
</organism>
<dbReference type="InterPro" id="IPR051881">
    <property type="entry name" value="Copper_transport_ATOX1-like"/>
</dbReference>
<evidence type="ECO:0000256" key="5">
    <source>
        <dbReference type="ARBA" id="ARBA00023065"/>
    </source>
</evidence>
<gene>
    <name evidence="14" type="primary">109537723</name>
    <name evidence="13" type="ORF">YQE_06467</name>
</gene>
<dbReference type="GO" id="GO:0005829">
    <property type="term" value="C:cytosol"/>
    <property type="evidence" value="ECO:0007669"/>
    <property type="project" value="TreeGrafter"/>
</dbReference>
<dbReference type="Proteomes" id="UP000019118">
    <property type="component" value="Unassembled WGS sequence"/>
</dbReference>
<comment type="similarity">
    <text evidence="8">Belongs to the ATX1 family.</text>
</comment>
<accession>N6T9W1</accession>
<keyword evidence="5" id="KW-0406">Ion transport</keyword>
<dbReference type="InterPro" id="IPR006121">
    <property type="entry name" value="HMA_dom"/>
</dbReference>
<keyword evidence="15" id="KW-1185">Reference proteome</keyword>
<dbReference type="AlphaFoldDB" id="N6T9W1"/>
<sequence>MAQVHEYKVAMTCEGCSGAVERVLNKQKDKIEHFDIDLKAQQVKVRTALAADEVLEIIKKTGKDTQFVSTSQGDK</sequence>
<evidence type="ECO:0000256" key="11">
    <source>
        <dbReference type="ARBA" id="ARBA00046351"/>
    </source>
</evidence>
<dbReference type="FunFam" id="3.30.70.100:FF:000008">
    <property type="entry name" value="Copper transport protein ATOX1"/>
    <property type="match status" value="1"/>
</dbReference>
<keyword evidence="3" id="KW-0187">Copper transport</keyword>
<evidence type="ECO:0000256" key="8">
    <source>
        <dbReference type="ARBA" id="ARBA00038171"/>
    </source>
</evidence>
<evidence type="ECO:0000256" key="7">
    <source>
        <dbReference type="ARBA" id="ARBA00037651"/>
    </source>
</evidence>